<dbReference type="InterPro" id="IPR013429">
    <property type="entry name" value="Regulatory_FmdB_Zinc_ribbon"/>
</dbReference>
<accession>A0A0D2IZH9</accession>
<evidence type="ECO:0000259" key="2">
    <source>
        <dbReference type="SMART" id="SM00834"/>
    </source>
</evidence>
<dbReference type="STRING" id="1429043.X474_24505"/>
<dbReference type="SMART" id="SM00834">
    <property type="entry name" value="CxxC_CXXC_SSSS"/>
    <property type="match status" value="1"/>
</dbReference>
<dbReference type="NCBIfam" id="TIGR02605">
    <property type="entry name" value="CxxC_CxxC_SSSS"/>
    <property type="match status" value="1"/>
</dbReference>
<dbReference type="PROSITE" id="PS00197">
    <property type="entry name" value="2FE2S_FER_1"/>
    <property type="match status" value="1"/>
</dbReference>
<dbReference type="GO" id="GO:0051537">
    <property type="term" value="F:2 iron, 2 sulfur cluster binding"/>
    <property type="evidence" value="ECO:0007669"/>
    <property type="project" value="InterPro"/>
</dbReference>
<evidence type="ECO:0000313" key="3">
    <source>
        <dbReference type="EMBL" id="KIX11424.1"/>
    </source>
</evidence>
<sequence length="71" mass="7563">MPIYEYHCSDCGKDFEILVFKSDEKVTCPECKSEKVERLLSGFAHKCDGPMVSSSGGGCSSCSGGSCSSCH</sequence>
<gene>
    <name evidence="3" type="ORF">X474_24505</name>
</gene>
<dbReference type="OrthoDB" id="9813321at2"/>
<dbReference type="InParanoid" id="A0A0D2IZH9"/>
<protein>
    <submittedName>
        <fullName evidence="3">Regulatory protein</fullName>
    </submittedName>
</protein>
<evidence type="ECO:0000256" key="1">
    <source>
        <dbReference type="SAM" id="MobiDB-lite"/>
    </source>
</evidence>
<dbReference type="Gene3D" id="2.20.28.30">
    <property type="entry name" value="RNA polymerase ii, chain L"/>
    <property type="match status" value="1"/>
</dbReference>
<evidence type="ECO:0000313" key="4">
    <source>
        <dbReference type="Proteomes" id="UP000032233"/>
    </source>
</evidence>
<comment type="caution">
    <text evidence="3">The sequence shown here is derived from an EMBL/GenBank/DDBJ whole genome shotgun (WGS) entry which is preliminary data.</text>
</comment>
<feature type="region of interest" description="Disordered" evidence="1">
    <location>
        <begin position="52"/>
        <end position="71"/>
    </location>
</feature>
<organism evidence="3 4">
    <name type="scientific">Dethiosulfatarculus sandiegensis</name>
    <dbReference type="NCBI Taxonomy" id="1429043"/>
    <lineage>
        <taxon>Bacteria</taxon>
        <taxon>Pseudomonadati</taxon>
        <taxon>Thermodesulfobacteriota</taxon>
        <taxon>Desulfarculia</taxon>
        <taxon>Desulfarculales</taxon>
        <taxon>Desulfarculaceae</taxon>
        <taxon>Dethiosulfatarculus</taxon>
    </lineage>
</organism>
<dbReference type="Pfam" id="PF09723">
    <property type="entry name" value="Zn_ribbon_8"/>
    <property type="match status" value="1"/>
</dbReference>
<dbReference type="EMBL" id="AZAC01000056">
    <property type="protein sequence ID" value="KIX11424.1"/>
    <property type="molecule type" value="Genomic_DNA"/>
</dbReference>
<dbReference type="InterPro" id="IPR006058">
    <property type="entry name" value="2Fe2S_fd_BS"/>
</dbReference>
<name>A0A0D2IZH9_9BACT</name>
<feature type="compositionally biased region" description="Low complexity" evidence="1">
    <location>
        <begin position="60"/>
        <end position="71"/>
    </location>
</feature>
<keyword evidence="4" id="KW-1185">Reference proteome</keyword>
<feature type="domain" description="Putative regulatory protein FmdB zinc ribbon" evidence="2">
    <location>
        <begin position="1"/>
        <end position="41"/>
    </location>
</feature>
<reference evidence="3 4" key="1">
    <citation type="submission" date="2013-11" db="EMBL/GenBank/DDBJ databases">
        <title>Metagenomic analysis of a methanogenic consortium involved in long chain n-alkane degradation.</title>
        <authorList>
            <person name="Davidova I.A."/>
            <person name="Callaghan A.V."/>
            <person name="Wawrik B."/>
            <person name="Pruitt S."/>
            <person name="Marks C."/>
            <person name="Duncan K.E."/>
            <person name="Suflita J.M."/>
        </authorList>
    </citation>
    <scope>NUCLEOTIDE SEQUENCE [LARGE SCALE GENOMIC DNA]</scope>
    <source>
        <strain evidence="3 4">SPR</strain>
    </source>
</reference>
<proteinExistence type="predicted"/>
<dbReference type="RefSeq" id="WP_044352021.1">
    <property type="nucleotide sequence ID" value="NZ_AZAC01000056.1"/>
</dbReference>
<dbReference type="Proteomes" id="UP000032233">
    <property type="component" value="Unassembled WGS sequence"/>
</dbReference>
<dbReference type="AlphaFoldDB" id="A0A0D2IZH9"/>